<gene>
    <name evidence="1" type="ORF">OUZ56_024779</name>
</gene>
<evidence type="ECO:0000313" key="2">
    <source>
        <dbReference type="Proteomes" id="UP001234178"/>
    </source>
</evidence>
<proteinExistence type="predicted"/>
<dbReference type="EMBL" id="JAOYFB010000004">
    <property type="protein sequence ID" value="KAK4012540.1"/>
    <property type="molecule type" value="Genomic_DNA"/>
</dbReference>
<evidence type="ECO:0000313" key="1">
    <source>
        <dbReference type="EMBL" id="KAK4012540.1"/>
    </source>
</evidence>
<organism evidence="1 2">
    <name type="scientific">Daphnia magna</name>
    <dbReference type="NCBI Taxonomy" id="35525"/>
    <lineage>
        <taxon>Eukaryota</taxon>
        <taxon>Metazoa</taxon>
        <taxon>Ecdysozoa</taxon>
        <taxon>Arthropoda</taxon>
        <taxon>Crustacea</taxon>
        <taxon>Branchiopoda</taxon>
        <taxon>Diplostraca</taxon>
        <taxon>Cladocera</taxon>
        <taxon>Anomopoda</taxon>
        <taxon>Daphniidae</taxon>
        <taxon>Daphnia</taxon>
    </lineage>
</organism>
<accession>A0ABQ9ZHZ7</accession>
<dbReference type="Proteomes" id="UP001234178">
    <property type="component" value="Unassembled WGS sequence"/>
</dbReference>
<protein>
    <submittedName>
        <fullName evidence="1">Uncharacterized protein</fullName>
    </submittedName>
</protein>
<name>A0ABQ9ZHZ7_9CRUS</name>
<sequence>MARTTCWAAGRMTPKDKCVAFQKQCQGHPPMLALDGVSTERESISAMKSYQNCRDQTHAAPCPTLNLGSEVPDSLCDGLRVTALA</sequence>
<keyword evidence="2" id="KW-1185">Reference proteome</keyword>
<comment type="caution">
    <text evidence="1">The sequence shown here is derived from an EMBL/GenBank/DDBJ whole genome shotgun (WGS) entry which is preliminary data.</text>
</comment>
<reference evidence="1 2" key="1">
    <citation type="journal article" date="2023" name="Nucleic Acids Res.">
        <title>The hologenome of Daphnia magna reveals possible DNA methylation and microbiome-mediated evolution of the host genome.</title>
        <authorList>
            <person name="Chaturvedi A."/>
            <person name="Li X."/>
            <person name="Dhandapani V."/>
            <person name="Marshall H."/>
            <person name="Kissane S."/>
            <person name="Cuenca-Cambronero M."/>
            <person name="Asole G."/>
            <person name="Calvet F."/>
            <person name="Ruiz-Romero M."/>
            <person name="Marangio P."/>
            <person name="Guigo R."/>
            <person name="Rago D."/>
            <person name="Mirbahai L."/>
            <person name="Eastwood N."/>
            <person name="Colbourne J.K."/>
            <person name="Zhou J."/>
            <person name="Mallon E."/>
            <person name="Orsini L."/>
        </authorList>
    </citation>
    <scope>NUCLEOTIDE SEQUENCE [LARGE SCALE GENOMIC DNA]</scope>
    <source>
        <strain evidence="1">LRV0_1</strain>
    </source>
</reference>